<keyword evidence="1" id="KW-1133">Transmembrane helix</keyword>
<dbReference type="AlphaFoldDB" id="A0A8E2F5E8"/>
<name>A0A8E2F5E8_9PEZI</name>
<evidence type="ECO:0000256" key="1">
    <source>
        <dbReference type="SAM" id="Phobius"/>
    </source>
</evidence>
<accession>A0A8E2F5E8</accession>
<dbReference type="EMBL" id="KV749143">
    <property type="protein sequence ID" value="OCL10885.1"/>
    <property type="molecule type" value="Genomic_DNA"/>
</dbReference>
<proteinExistence type="predicted"/>
<gene>
    <name evidence="2" type="ORF">AOQ84DRAFT_206165</name>
</gene>
<evidence type="ECO:0000313" key="2">
    <source>
        <dbReference type="EMBL" id="OCL10885.1"/>
    </source>
</evidence>
<keyword evidence="3" id="KW-1185">Reference proteome</keyword>
<dbReference type="Proteomes" id="UP000250140">
    <property type="component" value="Unassembled WGS sequence"/>
</dbReference>
<sequence length="133" mass="14286">MIVKYGLNKELIRHTGTARVFMLVLHLMQPLCALLVLRLRSTALRALPTQDGSEGASPPGHGLLEGCSAILWFAGRGARLSTPALKRGCGRIAAKHALTGPKGTNRGFAKTQNCQRLQPQHSHPVRPPEALPG</sequence>
<evidence type="ECO:0000313" key="3">
    <source>
        <dbReference type="Proteomes" id="UP000250140"/>
    </source>
</evidence>
<feature type="transmembrane region" description="Helical" evidence="1">
    <location>
        <begin position="20"/>
        <end position="37"/>
    </location>
</feature>
<dbReference type="OrthoDB" id="10395344at2759"/>
<keyword evidence="1" id="KW-0472">Membrane</keyword>
<reference evidence="2 3" key="1">
    <citation type="journal article" date="2016" name="Nat. Commun.">
        <title>Ectomycorrhizal ecology is imprinted in the genome of the dominant symbiotic fungus Cenococcum geophilum.</title>
        <authorList>
            <consortium name="DOE Joint Genome Institute"/>
            <person name="Peter M."/>
            <person name="Kohler A."/>
            <person name="Ohm R.A."/>
            <person name="Kuo A."/>
            <person name="Krutzmann J."/>
            <person name="Morin E."/>
            <person name="Arend M."/>
            <person name="Barry K.W."/>
            <person name="Binder M."/>
            <person name="Choi C."/>
            <person name="Clum A."/>
            <person name="Copeland A."/>
            <person name="Grisel N."/>
            <person name="Haridas S."/>
            <person name="Kipfer T."/>
            <person name="LaButti K."/>
            <person name="Lindquist E."/>
            <person name="Lipzen A."/>
            <person name="Maire R."/>
            <person name="Meier B."/>
            <person name="Mihaltcheva S."/>
            <person name="Molinier V."/>
            <person name="Murat C."/>
            <person name="Poggeler S."/>
            <person name="Quandt C.A."/>
            <person name="Sperisen C."/>
            <person name="Tritt A."/>
            <person name="Tisserant E."/>
            <person name="Crous P.W."/>
            <person name="Henrissat B."/>
            <person name="Nehls U."/>
            <person name="Egli S."/>
            <person name="Spatafora J.W."/>
            <person name="Grigoriev I.V."/>
            <person name="Martin F.M."/>
        </authorList>
    </citation>
    <scope>NUCLEOTIDE SEQUENCE [LARGE SCALE GENOMIC DNA]</scope>
    <source>
        <strain evidence="2 3">CBS 207.34</strain>
    </source>
</reference>
<protein>
    <submittedName>
        <fullName evidence="2">Uncharacterized protein</fullName>
    </submittedName>
</protein>
<keyword evidence="1" id="KW-0812">Transmembrane</keyword>
<organism evidence="2 3">
    <name type="scientific">Glonium stellatum</name>
    <dbReference type="NCBI Taxonomy" id="574774"/>
    <lineage>
        <taxon>Eukaryota</taxon>
        <taxon>Fungi</taxon>
        <taxon>Dikarya</taxon>
        <taxon>Ascomycota</taxon>
        <taxon>Pezizomycotina</taxon>
        <taxon>Dothideomycetes</taxon>
        <taxon>Pleosporomycetidae</taxon>
        <taxon>Gloniales</taxon>
        <taxon>Gloniaceae</taxon>
        <taxon>Glonium</taxon>
    </lineage>
</organism>